<feature type="domain" description="DUF7088" evidence="3">
    <location>
        <begin position="42"/>
        <end position="138"/>
    </location>
</feature>
<dbReference type="PANTHER" id="PTHR12969:SF7">
    <property type="entry name" value="INTRAFLAGELLAR TRANSPORT PROTEIN 52 HOMOLOG"/>
    <property type="match status" value="1"/>
</dbReference>
<gene>
    <name evidence="4" type="ORF">BLE401_06810</name>
</gene>
<keyword evidence="1" id="KW-0812">Transmembrane</keyword>
<sequence length="447" mass="50814">MKFRYLKIRLHYLLGVSLLLIIAVLSALLSVRYSTVFDFTNNNRYTLSSVSQQLLAQFIEPIHIRIYVSNDPTLREPIENIIFRYQRYDPTIQIQFIDPYKAPADVKERQVTLDGEILLEYQGQTTHVQKHATKLTEQDVSSALQTLLRPTQRIIRFLTWHGERSPFTNANHDVSHWATQLQNTGFIIQTLQFDKTHTIPADTTVLIIASPQVPLLPDEMMQIIDYVDKGGNLLWLLEPEETIGLEKLMEKLGIIVQPGIIIDPNSQVPSMTTATPYRHHPIIDGFILRSLFPRACGLIASPPAEWQVTDLLLTPENAWLEQGKLQAPIQYDKGVDIPGPLTIAVALSRTQSVDNNLKEQRIIVIGDGDFLSNAFLQNGGNAELGSRIINWLSHDDKLINIPTTIRKDLSLSLSEYESIFLGGLFLVVLPISFFSMSLFIWLRRRKI</sequence>
<dbReference type="InterPro" id="IPR019196">
    <property type="entry name" value="ABC_transp_unknown"/>
</dbReference>
<dbReference type="AlphaFoldDB" id="A0A2N9YDA6"/>
<name>A0A2N9YDA6_9GAMM</name>
<dbReference type="InterPro" id="IPR039975">
    <property type="entry name" value="IFT52"/>
</dbReference>
<evidence type="ECO:0000313" key="4">
    <source>
        <dbReference type="EMBL" id="AUI68444.1"/>
    </source>
</evidence>
<dbReference type="PANTHER" id="PTHR12969">
    <property type="entry name" value="NGD5/OSM-6/IFT52"/>
    <property type="match status" value="1"/>
</dbReference>
<dbReference type="STRING" id="288004.AL038_17410"/>
<dbReference type="Proteomes" id="UP000234271">
    <property type="component" value="Chromosome"/>
</dbReference>
<evidence type="ECO:0000313" key="5">
    <source>
        <dbReference type="Proteomes" id="UP000234271"/>
    </source>
</evidence>
<feature type="transmembrane region" description="Helical" evidence="1">
    <location>
        <begin position="419"/>
        <end position="442"/>
    </location>
</feature>
<dbReference type="InterPro" id="IPR055396">
    <property type="entry name" value="DUF7088"/>
</dbReference>
<organism evidence="4 5">
    <name type="scientific">Beggiatoa leptomitoformis</name>
    <dbReference type="NCBI Taxonomy" id="288004"/>
    <lineage>
        <taxon>Bacteria</taxon>
        <taxon>Pseudomonadati</taxon>
        <taxon>Pseudomonadota</taxon>
        <taxon>Gammaproteobacteria</taxon>
        <taxon>Thiotrichales</taxon>
        <taxon>Thiotrichaceae</taxon>
        <taxon>Beggiatoa</taxon>
    </lineage>
</organism>
<dbReference type="InterPro" id="IPR029062">
    <property type="entry name" value="Class_I_gatase-like"/>
</dbReference>
<feature type="transmembrane region" description="Helical" evidence="1">
    <location>
        <begin position="12"/>
        <end position="33"/>
    </location>
</feature>
<protein>
    <submittedName>
        <fullName evidence="4">ABC transporter</fullName>
    </submittedName>
</protein>
<accession>A0A2N9YDA6</accession>
<dbReference type="SUPFAM" id="SSF52317">
    <property type="entry name" value="Class I glutamine amidotransferase-like"/>
    <property type="match status" value="1"/>
</dbReference>
<dbReference type="KEGG" id="blep:AL038_17410"/>
<feature type="domain" description="ABC-type uncharacterised transport system" evidence="2">
    <location>
        <begin position="155"/>
        <end position="380"/>
    </location>
</feature>
<dbReference type="RefSeq" id="WP_062154999.1">
    <property type="nucleotide sequence ID" value="NZ_CP012373.2"/>
</dbReference>
<evidence type="ECO:0000259" key="3">
    <source>
        <dbReference type="Pfam" id="PF23357"/>
    </source>
</evidence>
<dbReference type="Pfam" id="PF09822">
    <property type="entry name" value="ABC_transp_aux"/>
    <property type="match status" value="1"/>
</dbReference>
<dbReference type="EMBL" id="CP018889">
    <property type="protein sequence ID" value="AUI68444.1"/>
    <property type="molecule type" value="Genomic_DNA"/>
</dbReference>
<evidence type="ECO:0000259" key="2">
    <source>
        <dbReference type="Pfam" id="PF09822"/>
    </source>
</evidence>
<reference evidence="5" key="1">
    <citation type="submission" date="2016-12" db="EMBL/GenBank/DDBJ databases">
        <title>Complete Genome Sequence of Beggiatoa leptomitiformis D-401.</title>
        <authorList>
            <person name="Fomenkov A."/>
            <person name="Vincze T."/>
            <person name="Grabovich M."/>
            <person name="Anton B.P."/>
            <person name="Dubinina G."/>
            <person name="Orlova M."/>
            <person name="Belousova E."/>
            <person name="Roberts R.J."/>
        </authorList>
    </citation>
    <scope>NUCLEOTIDE SEQUENCE [LARGE SCALE GENOMIC DNA]</scope>
    <source>
        <strain evidence="5">D-401</strain>
    </source>
</reference>
<keyword evidence="1" id="KW-1133">Transmembrane helix</keyword>
<keyword evidence="1" id="KW-0472">Membrane</keyword>
<keyword evidence="5" id="KW-1185">Reference proteome</keyword>
<dbReference type="Pfam" id="PF23357">
    <property type="entry name" value="DUF7088"/>
    <property type="match status" value="1"/>
</dbReference>
<proteinExistence type="predicted"/>
<dbReference type="OrthoDB" id="8530910at2"/>
<evidence type="ECO:0000256" key="1">
    <source>
        <dbReference type="SAM" id="Phobius"/>
    </source>
</evidence>